<accession>A0AAD5UBN3</accession>
<proteinExistence type="predicted"/>
<name>A0AAD5UBN3_9FUNG</name>
<feature type="compositionally biased region" description="Basic residues" evidence="1">
    <location>
        <begin position="353"/>
        <end position="369"/>
    </location>
</feature>
<evidence type="ECO:0000256" key="1">
    <source>
        <dbReference type="SAM" id="MobiDB-lite"/>
    </source>
</evidence>
<dbReference type="EMBL" id="JADGKB010000124">
    <property type="protein sequence ID" value="KAJ3252961.1"/>
    <property type="molecule type" value="Genomic_DNA"/>
</dbReference>
<sequence length="626" mass="69203">MKILVSVTTGSLPKNVLESKSNDLLNPESSRPVIPKEIKLSTPRASANSLSLKPAPILAINTSQRISSNVEKGKAPLPVEPLPETRQSVATAFGSTTESSASLRETAINSRSSLFKDGQASVQSNSSENIQEQNEILHLRISSSNLSGLADRLKQNSATINVFDSKSPEILNVFNDSASPNTSVKPKAIRTLADVPMFNQDEGFTSESSFASENSRVPIEVKRGSILLGSDLKKGDSRRKSVSFNEPPPESAGSPIKSPPITQPRNNSPTDSLKSDGSGNSKASSSAKGSDTSKSTISKSIKSNSSKSSKVSSSANTKYDEDDEILGAKLDRDDNEALGKRYSKKIETDSAKILKKKKDKSEIHKKKHQSYIPPGFQVQKPKREDKPRKPKIIETEDGDLANIDKDLIEKRIQKRQSQKKLVSVPQSPLKTTVIPPTIVKETNFKTQAIYKGFCIVITLLYLVSFFSIYKNVVQAQQSFYDMDYKISDTLMLSSATFSLLQAAIYWGYYFFIQKDVFIGVGFNLPLILMFVDLAISSVEITKITSIFPPIFLIAYEFGVWFCKYVVGWDWPMPIYGQYFSIDANPAMIIAFIVVSCLFVIVGVNIVYFYLLLKNYINTRVKKTNPV</sequence>
<feature type="compositionally biased region" description="Basic and acidic residues" evidence="1">
    <location>
        <begin position="329"/>
        <end position="340"/>
    </location>
</feature>
<keyword evidence="2" id="KW-1133">Transmembrane helix</keyword>
<feature type="transmembrane region" description="Helical" evidence="2">
    <location>
        <begin position="448"/>
        <end position="469"/>
    </location>
</feature>
<feature type="transmembrane region" description="Helical" evidence="2">
    <location>
        <begin position="490"/>
        <end position="510"/>
    </location>
</feature>
<dbReference type="AlphaFoldDB" id="A0AAD5UBN3"/>
<protein>
    <submittedName>
        <fullName evidence="3">Uncharacterized protein</fullName>
    </submittedName>
</protein>
<feature type="compositionally biased region" description="Basic and acidic residues" evidence="1">
    <location>
        <begin position="381"/>
        <end position="393"/>
    </location>
</feature>
<evidence type="ECO:0000256" key="2">
    <source>
        <dbReference type="SAM" id="Phobius"/>
    </source>
</evidence>
<gene>
    <name evidence="3" type="ORF">HK103_001060</name>
</gene>
<feature type="transmembrane region" description="Helical" evidence="2">
    <location>
        <begin position="586"/>
        <end position="612"/>
    </location>
</feature>
<keyword evidence="4" id="KW-1185">Reference proteome</keyword>
<comment type="caution">
    <text evidence="3">The sequence shown here is derived from an EMBL/GenBank/DDBJ whole genome shotgun (WGS) entry which is preliminary data.</text>
</comment>
<feature type="region of interest" description="Disordered" evidence="1">
    <location>
        <begin position="230"/>
        <end position="340"/>
    </location>
</feature>
<feature type="region of interest" description="Disordered" evidence="1">
    <location>
        <begin position="353"/>
        <end position="393"/>
    </location>
</feature>
<feature type="transmembrane region" description="Helical" evidence="2">
    <location>
        <begin position="516"/>
        <end position="535"/>
    </location>
</feature>
<feature type="compositionally biased region" description="Polar residues" evidence="1">
    <location>
        <begin position="263"/>
        <end position="272"/>
    </location>
</feature>
<evidence type="ECO:0000313" key="3">
    <source>
        <dbReference type="EMBL" id="KAJ3252961.1"/>
    </source>
</evidence>
<organism evidence="3 4">
    <name type="scientific">Boothiomyces macroporosus</name>
    <dbReference type="NCBI Taxonomy" id="261099"/>
    <lineage>
        <taxon>Eukaryota</taxon>
        <taxon>Fungi</taxon>
        <taxon>Fungi incertae sedis</taxon>
        <taxon>Chytridiomycota</taxon>
        <taxon>Chytridiomycota incertae sedis</taxon>
        <taxon>Chytridiomycetes</taxon>
        <taxon>Rhizophydiales</taxon>
        <taxon>Terramycetaceae</taxon>
        <taxon>Boothiomyces</taxon>
    </lineage>
</organism>
<keyword evidence="2" id="KW-0472">Membrane</keyword>
<feature type="transmembrane region" description="Helical" evidence="2">
    <location>
        <begin position="547"/>
        <end position="566"/>
    </location>
</feature>
<evidence type="ECO:0000313" key="4">
    <source>
        <dbReference type="Proteomes" id="UP001210925"/>
    </source>
</evidence>
<reference evidence="3" key="1">
    <citation type="submission" date="2020-05" db="EMBL/GenBank/DDBJ databases">
        <title>Phylogenomic resolution of chytrid fungi.</title>
        <authorList>
            <person name="Stajich J.E."/>
            <person name="Amses K."/>
            <person name="Simmons R."/>
            <person name="Seto K."/>
            <person name="Myers J."/>
            <person name="Bonds A."/>
            <person name="Quandt C.A."/>
            <person name="Barry K."/>
            <person name="Liu P."/>
            <person name="Grigoriev I."/>
            <person name="Longcore J.E."/>
            <person name="James T.Y."/>
        </authorList>
    </citation>
    <scope>NUCLEOTIDE SEQUENCE</scope>
    <source>
        <strain evidence="3">PLAUS21</strain>
    </source>
</reference>
<feature type="compositionally biased region" description="Low complexity" evidence="1">
    <location>
        <begin position="275"/>
        <end position="314"/>
    </location>
</feature>
<keyword evidence="2" id="KW-0812">Transmembrane</keyword>
<dbReference type="Proteomes" id="UP001210925">
    <property type="component" value="Unassembled WGS sequence"/>
</dbReference>